<keyword evidence="3" id="KW-1185">Reference proteome</keyword>
<dbReference type="EMBL" id="ARYM01000039">
    <property type="protein sequence ID" value="KCZ96666.1"/>
    <property type="molecule type" value="Genomic_DNA"/>
</dbReference>
<dbReference type="OrthoDB" id="9799278at2"/>
<organism evidence="2 3">
    <name type="scientific">Hyphomonas polymorpha PS728</name>
    <dbReference type="NCBI Taxonomy" id="1280954"/>
    <lineage>
        <taxon>Bacteria</taxon>
        <taxon>Pseudomonadati</taxon>
        <taxon>Pseudomonadota</taxon>
        <taxon>Alphaproteobacteria</taxon>
        <taxon>Hyphomonadales</taxon>
        <taxon>Hyphomonadaceae</taxon>
        <taxon>Hyphomonas</taxon>
    </lineage>
</organism>
<dbReference type="RefSeq" id="WP_035602510.1">
    <property type="nucleotide sequence ID" value="NZ_ARYM01000039.1"/>
</dbReference>
<dbReference type="InterPro" id="IPR007345">
    <property type="entry name" value="Polysacch_pyruvyl_Trfase"/>
</dbReference>
<evidence type="ECO:0000259" key="1">
    <source>
        <dbReference type="Pfam" id="PF04230"/>
    </source>
</evidence>
<accession>A0A062VBG9</accession>
<evidence type="ECO:0000313" key="2">
    <source>
        <dbReference type="EMBL" id="KCZ96666.1"/>
    </source>
</evidence>
<protein>
    <recommendedName>
        <fullName evidence="1">Polysaccharide pyruvyl transferase domain-containing protein</fullName>
    </recommendedName>
</protein>
<proteinExistence type="predicted"/>
<name>A0A062VBG9_9PROT</name>
<dbReference type="STRING" id="1280954.HPO_18757"/>
<reference evidence="2 3" key="1">
    <citation type="journal article" date="2014" name="Antonie Van Leeuwenhoek">
        <title>Hyphomonas beringensis sp. nov. and Hyphomonas chukchiensis sp. nov., isolated from surface seawater of the Bering Sea and Chukchi Sea.</title>
        <authorList>
            <person name="Li C."/>
            <person name="Lai Q."/>
            <person name="Li G."/>
            <person name="Dong C."/>
            <person name="Wang J."/>
            <person name="Liao Y."/>
            <person name="Shao Z."/>
        </authorList>
    </citation>
    <scope>NUCLEOTIDE SEQUENCE [LARGE SCALE GENOMIC DNA]</scope>
    <source>
        <strain evidence="2 3">PS728</strain>
    </source>
</reference>
<dbReference type="eggNOG" id="COG2327">
    <property type="taxonomic scope" value="Bacteria"/>
</dbReference>
<feature type="domain" description="Polysaccharide pyruvyl transferase" evidence="1">
    <location>
        <begin position="14"/>
        <end position="306"/>
    </location>
</feature>
<sequence length="389" mass="42789">MKIGILTYHFADSYGALMQAYALRAWLRGQGHDAQFVNYHPAYVEGGGPFDAPWDLRKWKKNATILYMRLTALQRGLFGNRPYIESFEQFRKDHLGVSGPALETLEDVAGGDLPDVLVCGSDQIWNPSAQRGLDPVYFLQIPGAERCYRFSYAASFGRATLDPAFHAEAGELLSSLDGISVREQSGIDIVGSISGRIAVCVPDPTLLLGDFSGLLAHAAPGPSGHIFSYALRAGEPVAAICRQAASRLEAEVVSPFNPARRWPKIGKTIYPSPIDWLAGIDRSALVVSNSFHGIALSIILQRPFIAASLPGAKQGLSERIRNLLILAGLEDRLVTEYDEHRIDELIQTPINWLQTDQRLRAQRKDGEQFLQLQLAAALRTRSPEQEPAS</sequence>
<dbReference type="Pfam" id="PF04230">
    <property type="entry name" value="PS_pyruv_trans"/>
    <property type="match status" value="1"/>
</dbReference>
<evidence type="ECO:0000313" key="3">
    <source>
        <dbReference type="Proteomes" id="UP000027100"/>
    </source>
</evidence>
<dbReference type="AlphaFoldDB" id="A0A062VBG9"/>
<dbReference type="Proteomes" id="UP000027100">
    <property type="component" value="Unassembled WGS sequence"/>
</dbReference>
<comment type="caution">
    <text evidence="2">The sequence shown here is derived from an EMBL/GenBank/DDBJ whole genome shotgun (WGS) entry which is preliminary data.</text>
</comment>
<gene>
    <name evidence="2" type="ORF">HPO_18757</name>
</gene>
<dbReference type="PATRIC" id="fig|1280954.3.peg.3770"/>